<dbReference type="SMART" id="SM01043">
    <property type="entry name" value="BTAD"/>
    <property type="match status" value="1"/>
</dbReference>
<evidence type="ECO:0000313" key="6">
    <source>
        <dbReference type="Proteomes" id="UP000579647"/>
    </source>
</evidence>
<dbReference type="EMBL" id="JACHDO010000001">
    <property type="protein sequence ID" value="MBB5491182.1"/>
    <property type="molecule type" value="Genomic_DNA"/>
</dbReference>
<accession>A0A840W537</accession>
<dbReference type="PRINTS" id="PR00364">
    <property type="entry name" value="DISEASERSIST"/>
</dbReference>
<dbReference type="SUPFAM" id="SSF46894">
    <property type="entry name" value="C-terminal effector domain of the bipartite response regulators"/>
    <property type="match status" value="1"/>
</dbReference>
<comment type="similarity">
    <text evidence="1">Belongs to the AfsR/DnrI/RedD regulatory family.</text>
</comment>
<dbReference type="SMART" id="SM00862">
    <property type="entry name" value="Trans_reg_C"/>
    <property type="match status" value="1"/>
</dbReference>
<dbReference type="InterPro" id="IPR011990">
    <property type="entry name" value="TPR-like_helical_dom_sf"/>
</dbReference>
<evidence type="ECO:0000259" key="4">
    <source>
        <dbReference type="PROSITE" id="PS51755"/>
    </source>
</evidence>
<dbReference type="RefSeq" id="WP_184364860.1">
    <property type="nucleotide sequence ID" value="NZ_BAAAKM010000045.1"/>
</dbReference>
<sequence length="1092" mass="119392">MRFSILGPLQVHDASGHPITIGGARLRALLTLLLLRPGQQVATEQLTDAIWGEDVPAAAGNALQALASRLRRALGEGARLHGDASGYRLEVDPGQVDLHEFEHLAGHGRERLLAGRPEQAERALSAALDLWRGPALPDLTARGVAEHVALRLSEAHRTAREDHLSARLDLGRFVAALPEAESLAAGEPHRERPAELLMRALAGSGRTADALAAYEGFRDRLAEELGLDPSEHLQQVHLSLLRGEFSAGGPATEPPPPAVVRLPRPLTSFVPREAEVRAAVTRLSGSRLVTLTGPGGAGKTRLAVEAAATLVEHAPELASGGVWFVGLAPVRQGTDLPDALAAALELRGQAMIQTRTAMAPQTPLDRVLSFLSERSALVVLDNCEHVVDDAARLVEVLMSRCPDLRVLVTSREPLGVGGESLLPVPSLSPPPKTAGVEEARSYPAVTLFTERAESALPGFTVGPDNVAHVVRIVRELDGMPLALELAAARLRVMSPAQLADRLSDRFRLLTAGSRSALPRHRTLRAVVDWSWELLGEPERRLLRRLAAFPGGATLEAVEQVGSDPGGPHGVVAGHDVWTVLFALVDKSLVVAETPDRDDVPPRYRQLETIRAYAAERLTDSGEEERVRDAQARYARDLWRRADPELRGPGQRAWLARLGAEADNCVAAFHWAVERRDTALALDLVECSQWYWTLDERWEQVSRWARQVVELVGDTPPPGHETAYASCLFHMSGEMGAGRAVVMERLDRVDKILADSGQRAEEHPVLVLSLVYRAMTDGRPSSRARTRLEESVGRQDDPWTRAITYLMLALLDAVFGEAERALERATAALGQMRELGEVWGQSNALVQLVDVTRFTDLERCHRLLTEGIELAGDSGLDGTLAMFHTRRAQILTDMGEVEEAEQDLKQVAGSSVEETHLVSLRLTQIMWLRAAGRRDEARRLMDETEPAVAALGGFAPAYIEPSWRIQSAYLAWEEGDPDRAWKDAGRAWWLSRYGLGSVSSDVLDAFAVLTAEEDPERAALMLGYAARLRGVADTTTPKVRRVREQLRERLGEEGFTRLTGEGEGTEREAARSRVAEWLAPIVPDDVDLGDWAY</sequence>
<feature type="domain" description="OmpR/PhoB-type" evidence="4">
    <location>
        <begin position="1"/>
        <end position="91"/>
    </location>
</feature>
<dbReference type="Pfam" id="PF03704">
    <property type="entry name" value="BTAD"/>
    <property type="match status" value="1"/>
</dbReference>
<dbReference type="CDD" id="cd15831">
    <property type="entry name" value="BTAD"/>
    <property type="match status" value="1"/>
</dbReference>
<name>A0A840W537_9ACTN</name>
<dbReference type="PANTHER" id="PTHR47691:SF3">
    <property type="entry name" value="HTH-TYPE TRANSCRIPTIONAL REGULATOR RV0890C-RELATED"/>
    <property type="match status" value="1"/>
</dbReference>
<dbReference type="SUPFAM" id="SSF48452">
    <property type="entry name" value="TPR-like"/>
    <property type="match status" value="2"/>
</dbReference>
<keyword evidence="6" id="KW-1185">Reference proteome</keyword>
<dbReference type="InterPro" id="IPR005158">
    <property type="entry name" value="BTAD"/>
</dbReference>
<dbReference type="GO" id="GO:0006355">
    <property type="term" value="P:regulation of DNA-templated transcription"/>
    <property type="evidence" value="ECO:0007669"/>
    <property type="project" value="InterPro"/>
</dbReference>
<dbReference type="Pfam" id="PF00486">
    <property type="entry name" value="Trans_reg_C"/>
    <property type="match status" value="1"/>
</dbReference>
<dbReference type="InterPro" id="IPR036388">
    <property type="entry name" value="WH-like_DNA-bd_sf"/>
</dbReference>
<dbReference type="AlphaFoldDB" id="A0A840W537"/>
<dbReference type="Pfam" id="PF25872">
    <property type="entry name" value="HTH_77"/>
    <property type="match status" value="1"/>
</dbReference>
<protein>
    <submittedName>
        <fullName evidence="5">Putative ATPase/DNA-binding SARP family transcriptional activator</fullName>
    </submittedName>
</protein>
<dbReference type="Gene3D" id="1.10.10.10">
    <property type="entry name" value="Winged helix-like DNA-binding domain superfamily/Winged helix DNA-binding domain"/>
    <property type="match status" value="1"/>
</dbReference>
<comment type="caution">
    <text evidence="5">The sequence shown here is derived from an EMBL/GenBank/DDBJ whole genome shotgun (WGS) entry which is preliminary data.</text>
</comment>
<dbReference type="SUPFAM" id="SSF52540">
    <property type="entry name" value="P-loop containing nucleoside triphosphate hydrolases"/>
    <property type="match status" value="1"/>
</dbReference>
<evidence type="ECO:0000313" key="5">
    <source>
        <dbReference type="EMBL" id="MBB5491182.1"/>
    </source>
</evidence>
<dbReference type="Proteomes" id="UP000579647">
    <property type="component" value="Unassembled WGS sequence"/>
</dbReference>
<evidence type="ECO:0000256" key="3">
    <source>
        <dbReference type="PROSITE-ProRule" id="PRU01091"/>
    </source>
</evidence>
<dbReference type="InterPro" id="IPR016032">
    <property type="entry name" value="Sig_transdc_resp-reg_C-effctor"/>
</dbReference>
<organism evidence="5 6">
    <name type="scientific">Nocardiopsis metallicus</name>
    <dbReference type="NCBI Taxonomy" id="179819"/>
    <lineage>
        <taxon>Bacteria</taxon>
        <taxon>Bacillati</taxon>
        <taxon>Actinomycetota</taxon>
        <taxon>Actinomycetes</taxon>
        <taxon>Streptosporangiales</taxon>
        <taxon>Nocardiopsidaceae</taxon>
        <taxon>Nocardiopsis</taxon>
    </lineage>
</organism>
<feature type="DNA-binding region" description="OmpR/PhoB-type" evidence="3">
    <location>
        <begin position="1"/>
        <end position="91"/>
    </location>
</feature>
<evidence type="ECO:0000256" key="1">
    <source>
        <dbReference type="ARBA" id="ARBA00005820"/>
    </source>
</evidence>
<proteinExistence type="inferred from homology"/>
<dbReference type="GO" id="GO:0003677">
    <property type="term" value="F:DNA binding"/>
    <property type="evidence" value="ECO:0007669"/>
    <property type="project" value="UniProtKB-UniRule"/>
</dbReference>
<keyword evidence="2 3" id="KW-0238">DNA-binding</keyword>
<dbReference type="Gene3D" id="3.40.50.300">
    <property type="entry name" value="P-loop containing nucleotide triphosphate hydrolases"/>
    <property type="match status" value="1"/>
</dbReference>
<dbReference type="Gene3D" id="1.25.40.10">
    <property type="entry name" value="Tetratricopeptide repeat domain"/>
    <property type="match status" value="2"/>
</dbReference>
<dbReference type="PANTHER" id="PTHR47691">
    <property type="entry name" value="REGULATOR-RELATED"/>
    <property type="match status" value="1"/>
</dbReference>
<dbReference type="GO" id="GO:0000160">
    <property type="term" value="P:phosphorelay signal transduction system"/>
    <property type="evidence" value="ECO:0007669"/>
    <property type="project" value="InterPro"/>
</dbReference>
<dbReference type="InterPro" id="IPR027417">
    <property type="entry name" value="P-loop_NTPase"/>
</dbReference>
<reference evidence="5 6" key="1">
    <citation type="submission" date="2020-08" db="EMBL/GenBank/DDBJ databases">
        <title>Sequencing the genomes of 1000 actinobacteria strains.</title>
        <authorList>
            <person name="Klenk H.-P."/>
        </authorList>
    </citation>
    <scope>NUCLEOTIDE SEQUENCE [LARGE SCALE GENOMIC DNA]</scope>
    <source>
        <strain evidence="5 6">DSM 44598</strain>
    </source>
</reference>
<dbReference type="PROSITE" id="PS51755">
    <property type="entry name" value="OMPR_PHOB"/>
    <property type="match status" value="1"/>
</dbReference>
<dbReference type="InterPro" id="IPR058852">
    <property type="entry name" value="HTH_77"/>
</dbReference>
<dbReference type="InterPro" id="IPR001867">
    <property type="entry name" value="OmpR/PhoB-type_DNA-bd"/>
</dbReference>
<gene>
    <name evidence="5" type="ORF">HNR07_002319</name>
</gene>
<evidence type="ECO:0000256" key="2">
    <source>
        <dbReference type="ARBA" id="ARBA00023125"/>
    </source>
</evidence>